<accession>A0ABT1Q2Q7</accession>
<evidence type="ECO:0000259" key="7">
    <source>
        <dbReference type="PROSITE" id="PS51160"/>
    </source>
</evidence>
<protein>
    <recommendedName>
        <fullName evidence="3 5">acylphosphatase</fullName>
        <ecNumber evidence="2 5">3.6.1.7</ecNumber>
    </recommendedName>
</protein>
<dbReference type="NCBIfam" id="NF010997">
    <property type="entry name" value="PRK14422.1"/>
    <property type="match status" value="1"/>
</dbReference>
<dbReference type="Proteomes" id="UP001057702">
    <property type="component" value="Unassembled WGS sequence"/>
</dbReference>
<dbReference type="RefSeq" id="WP_255923250.1">
    <property type="nucleotide sequence ID" value="NZ_JANFNG010000031.1"/>
</dbReference>
<evidence type="ECO:0000313" key="8">
    <source>
        <dbReference type="EMBL" id="MCQ4084206.1"/>
    </source>
</evidence>
<dbReference type="InterPro" id="IPR017968">
    <property type="entry name" value="Acylphosphatase_CS"/>
</dbReference>
<evidence type="ECO:0000256" key="1">
    <source>
        <dbReference type="ARBA" id="ARBA00005614"/>
    </source>
</evidence>
<dbReference type="InterPro" id="IPR020456">
    <property type="entry name" value="Acylphosphatase"/>
</dbReference>
<feature type="domain" description="Acylphosphatase-like" evidence="7">
    <location>
        <begin position="15"/>
        <end position="102"/>
    </location>
</feature>
<feature type="active site" evidence="5">
    <location>
        <position position="30"/>
    </location>
</feature>
<evidence type="ECO:0000256" key="4">
    <source>
        <dbReference type="ARBA" id="ARBA00047645"/>
    </source>
</evidence>
<comment type="caution">
    <text evidence="8">The sequence shown here is derived from an EMBL/GenBank/DDBJ whole genome shotgun (WGS) entry which is preliminary data.</text>
</comment>
<dbReference type="PROSITE" id="PS00150">
    <property type="entry name" value="ACYLPHOSPHATASE_1"/>
    <property type="match status" value="1"/>
</dbReference>
<reference evidence="8" key="1">
    <citation type="submission" date="2022-06" db="EMBL/GenBank/DDBJ databases">
        <title>Draft genome sequence of Streptomyces sp. RB6PN25 isolated from peat swamp forest in Thailand.</title>
        <authorList>
            <person name="Duangmal K."/>
            <person name="Klaysubun C."/>
        </authorList>
    </citation>
    <scope>NUCLEOTIDE SEQUENCE</scope>
    <source>
        <strain evidence="8">RB6PN25</strain>
    </source>
</reference>
<evidence type="ECO:0000256" key="3">
    <source>
        <dbReference type="ARBA" id="ARBA00015991"/>
    </source>
</evidence>
<dbReference type="Gene3D" id="3.30.70.100">
    <property type="match status" value="1"/>
</dbReference>
<evidence type="ECO:0000313" key="9">
    <source>
        <dbReference type="Proteomes" id="UP001057702"/>
    </source>
</evidence>
<dbReference type="Pfam" id="PF00708">
    <property type="entry name" value="Acylphosphatase"/>
    <property type="match status" value="1"/>
</dbReference>
<evidence type="ECO:0000256" key="6">
    <source>
        <dbReference type="RuleBase" id="RU004168"/>
    </source>
</evidence>
<dbReference type="PANTHER" id="PTHR47268:SF4">
    <property type="entry name" value="ACYLPHOSPHATASE"/>
    <property type="match status" value="1"/>
</dbReference>
<name>A0ABT1Q2Q7_9ACTN</name>
<sequence length="102" mass="11047">MSDTAGTAPDAGDVRLTAWVRGRVQGVGFRWWTRATALEIGGLSGYASNLSDGRVQVVAEGARDRCDRLLDWLHKGAAPGRVDGVTEIWSEPRGGYDGFEIR</sequence>
<feature type="active site" evidence="5">
    <location>
        <position position="49"/>
    </location>
</feature>
<gene>
    <name evidence="8" type="ORF">NGB36_27435</name>
</gene>
<dbReference type="GO" id="GO:0003998">
    <property type="term" value="F:acylphosphatase activity"/>
    <property type="evidence" value="ECO:0007669"/>
    <property type="project" value="UniProtKB-EC"/>
</dbReference>
<dbReference type="EMBL" id="JANFNG010000031">
    <property type="protein sequence ID" value="MCQ4084206.1"/>
    <property type="molecule type" value="Genomic_DNA"/>
</dbReference>
<dbReference type="InterPro" id="IPR001792">
    <property type="entry name" value="Acylphosphatase-like_dom"/>
</dbReference>
<keyword evidence="9" id="KW-1185">Reference proteome</keyword>
<evidence type="ECO:0000256" key="5">
    <source>
        <dbReference type="PROSITE-ProRule" id="PRU00520"/>
    </source>
</evidence>
<dbReference type="PANTHER" id="PTHR47268">
    <property type="entry name" value="ACYLPHOSPHATASE"/>
    <property type="match status" value="1"/>
</dbReference>
<dbReference type="SUPFAM" id="SSF54975">
    <property type="entry name" value="Acylphosphatase/BLUF domain-like"/>
    <property type="match status" value="1"/>
</dbReference>
<comment type="catalytic activity">
    <reaction evidence="4 5">
        <text>an acyl phosphate + H2O = a carboxylate + phosphate + H(+)</text>
        <dbReference type="Rhea" id="RHEA:14965"/>
        <dbReference type="ChEBI" id="CHEBI:15377"/>
        <dbReference type="ChEBI" id="CHEBI:15378"/>
        <dbReference type="ChEBI" id="CHEBI:29067"/>
        <dbReference type="ChEBI" id="CHEBI:43474"/>
        <dbReference type="ChEBI" id="CHEBI:59918"/>
        <dbReference type="EC" id="3.6.1.7"/>
    </reaction>
</comment>
<dbReference type="InterPro" id="IPR036046">
    <property type="entry name" value="Acylphosphatase-like_dom_sf"/>
</dbReference>
<dbReference type="PROSITE" id="PS51160">
    <property type="entry name" value="ACYLPHOSPHATASE_3"/>
    <property type="match status" value="1"/>
</dbReference>
<keyword evidence="5 8" id="KW-0378">Hydrolase</keyword>
<dbReference type="EC" id="3.6.1.7" evidence="2 5"/>
<evidence type="ECO:0000256" key="2">
    <source>
        <dbReference type="ARBA" id="ARBA00012150"/>
    </source>
</evidence>
<comment type="similarity">
    <text evidence="1 6">Belongs to the acylphosphatase family.</text>
</comment>
<organism evidence="8 9">
    <name type="scientific">Streptomyces humicola</name>
    <dbReference type="NCBI Taxonomy" id="2953240"/>
    <lineage>
        <taxon>Bacteria</taxon>
        <taxon>Bacillati</taxon>
        <taxon>Actinomycetota</taxon>
        <taxon>Actinomycetes</taxon>
        <taxon>Kitasatosporales</taxon>
        <taxon>Streptomycetaceae</taxon>
        <taxon>Streptomyces</taxon>
    </lineage>
</organism>
<proteinExistence type="inferred from homology"/>